<dbReference type="PANTHER" id="PTHR45672">
    <property type="entry name" value="PROTEIN DISULFIDE-ISOMERASE C17H9.14C-RELATED"/>
    <property type="match status" value="1"/>
</dbReference>
<accession>L7RBU2</accession>
<sequence>MANITNNPLNVYLDEITSLKNAFFNGYNNKNNNDSDNLLRRMRIIHGNAIREYTLLNSRIAQRDTVTEDDLITLSVSDNLLDAIRKKINHSIIKYHENINNKQNQINQVTQPTNTTPKVNTGNYRIRSNGNVDELSISVPDTETNFQNTRTAIQTAVGGENNSTMTDMINNLNTEQADSLLSRYQTRDNFGTNNTNNLNNNSNNNNIGISMTGNIGDMNNQSGGADPIDVTKPVLVNYYADWCGVSRRFLPTWNKARESFREKYPNLVVRDVNMKRDDPDVKELQGMASKLGVQGYPTLVLYKDGNTESRIAGNMTVADIHNFIDAKLRD</sequence>
<evidence type="ECO:0000259" key="1">
    <source>
        <dbReference type="PROSITE" id="PS51352"/>
    </source>
</evidence>
<dbReference type="GO" id="GO:0003756">
    <property type="term" value="F:protein disulfide isomerase activity"/>
    <property type="evidence" value="ECO:0007669"/>
    <property type="project" value="TreeGrafter"/>
</dbReference>
<keyword evidence="3" id="KW-1185">Reference proteome</keyword>
<feature type="domain" description="Thioredoxin" evidence="1">
    <location>
        <begin position="207"/>
        <end position="329"/>
    </location>
</feature>
<dbReference type="Proteomes" id="UP000201640">
    <property type="component" value="Segment"/>
</dbReference>
<evidence type="ECO:0000313" key="3">
    <source>
        <dbReference type="Proteomes" id="UP000201640"/>
    </source>
</evidence>
<dbReference type="InterPro" id="IPR013766">
    <property type="entry name" value="Thioredoxin_domain"/>
</dbReference>
<dbReference type="GO" id="GO:0006457">
    <property type="term" value="P:protein folding"/>
    <property type="evidence" value="ECO:0007669"/>
    <property type="project" value="TreeGrafter"/>
</dbReference>
<dbReference type="CDD" id="cd02961">
    <property type="entry name" value="PDI_a_family"/>
    <property type="match status" value="1"/>
</dbReference>
<dbReference type="Gene3D" id="3.40.30.10">
    <property type="entry name" value="Glutaredoxin"/>
    <property type="match status" value="1"/>
</dbReference>
<dbReference type="RefSeq" id="YP_007354435.1">
    <property type="nucleotide sequence ID" value="NC_020104.1"/>
</dbReference>
<dbReference type="PROSITE" id="PS51352">
    <property type="entry name" value="THIOREDOXIN_2"/>
    <property type="match status" value="1"/>
</dbReference>
<name>L7RBU2_9VIRU</name>
<dbReference type="EMBL" id="JX962719">
    <property type="protein sequence ID" value="AGC01999.1"/>
    <property type="molecule type" value="Genomic_DNA"/>
</dbReference>
<reference evidence="2 3" key="1">
    <citation type="journal article" date="2012" name="Genome Biol. Evol.">
        <title>Related Giant Viruses in Distant Locations and Different Habitats: Acanthamoeba polyphaga moumouvirus Represents a Third Lineage of the Mimiviridae That Is Close to the Megavirus Lineage.</title>
        <authorList>
            <person name="Yoosuf N."/>
            <person name="Yutin N."/>
            <person name="Colson P."/>
            <person name="Shabalina S.A."/>
            <person name="Pagnier I."/>
            <person name="Robert C."/>
            <person name="Azza S."/>
            <person name="Klose T."/>
            <person name="Wong J."/>
            <person name="Rossmann M.G."/>
            <person name="La Scola B."/>
            <person name="Raoult D."/>
            <person name="Koonin E.V."/>
        </authorList>
    </citation>
    <scope>NUCLEOTIDE SEQUENCE [LARGE SCALE GENOMIC DNA]</scope>
    <source>
        <strain evidence="2 3">M10A</strain>
    </source>
</reference>
<dbReference type="Pfam" id="PF00085">
    <property type="entry name" value="Thioredoxin"/>
    <property type="match status" value="1"/>
</dbReference>
<evidence type="ECO:0000313" key="2">
    <source>
        <dbReference type="EMBL" id="AGC01999.1"/>
    </source>
</evidence>
<dbReference type="InterPro" id="IPR036249">
    <property type="entry name" value="Thioredoxin-like_sf"/>
</dbReference>
<organism evidence="2 3">
    <name type="scientific">Acanthamoeba polyphaga moumouvirus</name>
    <dbReference type="NCBI Taxonomy" id="1269028"/>
    <lineage>
        <taxon>Viruses</taxon>
        <taxon>Varidnaviria</taxon>
        <taxon>Bamfordvirae</taxon>
        <taxon>Nucleocytoviricota</taxon>
        <taxon>Megaviricetes</taxon>
        <taxon>Imitervirales</taxon>
        <taxon>Mimiviridae</taxon>
        <taxon>Megamimivirinae</taxon>
        <taxon>Moumouvirus</taxon>
    </lineage>
</organism>
<proteinExistence type="predicted"/>
<protein>
    <submittedName>
        <fullName evidence="2">TRX domain-containing protein</fullName>
    </submittedName>
</protein>
<dbReference type="InterPro" id="IPR051063">
    <property type="entry name" value="PDI"/>
</dbReference>
<dbReference type="GeneID" id="14445553"/>
<dbReference type="OrthoDB" id="25418at10239"/>
<dbReference type="KEGG" id="vg:14445553"/>
<gene>
    <name evidence="2" type="ORF">Moumou_00465</name>
</gene>
<dbReference type="SUPFAM" id="SSF52833">
    <property type="entry name" value="Thioredoxin-like"/>
    <property type="match status" value="1"/>
</dbReference>
<dbReference type="PANTHER" id="PTHR45672:SF11">
    <property type="entry name" value="PROTEIN DISULFIDE-ISOMERASE C17H9.14C"/>
    <property type="match status" value="1"/>
</dbReference>